<dbReference type="GO" id="GO:0016758">
    <property type="term" value="F:hexosyltransferase activity"/>
    <property type="evidence" value="ECO:0007669"/>
    <property type="project" value="TreeGrafter"/>
</dbReference>
<comment type="similarity">
    <text evidence="2">Belongs to the glycosyltransferase 32 family.</text>
</comment>
<dbReference type="InterPro" id="IPR007577">
    <property type="entry name" value="GlycoTrfase_DXD_sugar-bd_CS"/>
</dbReference>
<evidence type="ECO:0000256" key="6">
    <source>
        <dbReference type="ARBA" id="ARBA00023136"/>
    </source>
</evidence>
<dbReference type="Pfam" id="PF04488">
    <property type="entry name" value="Gly_transf_sug"/>
    <property type="match status" value="1"/>
</dbReference>
<comment type="subcellular location">
    <subcellularLocation>
        <location evidence="1">Golgi apparatus membrane</location>
        <topology evidence="1">Single-pass type II membrane protein</topology>
    </subcellularLocation>
</comment>
<dbReference type="PANTHER" id="PTHR12042:SF21">
    <property type="entry name" value="ALPHA1,4-GALACTOSYLTRANSFERASE 1-RELATED"/>
    <property type="match status" value="1"/>
</dbReference>
<name>A0AAV2QG83_MEGNR</name>
<evidence type="ECO:0000256" key="5">
    <source>
        <dbReference type="ARBA" id="ARBA00023034"/>
    </source>
</evidence>
<dbReference type="EMBL" id="CAXKWB010006223">
    <property type="protein sequence ID" value="CAL4082196.1"/>
    <property type="molecule type" value="Genomic_DNA"/>
</dbReference>
<evidence type="ECO:0000259" key="8">
    <source>
        <dbReference type="Pfam" id="PF04572"/>
    </source>
</evidence>
<evidence type="ECO:0000256" key="2">
    <source>
        <dbReference type="ARBA" id="ARBA00009003"/>
    </source>
</evidence>
<comment type="caution">
    <text evidence="9">The sequence shown here is derived from an EMBL/GenBank/DDBJ whole genome shotgun (WGS) entry which is preliminary data.</text>
</comment>
<dbReference type="InterPro" id="IPR051981">
    <property type="entry name" value="Glycosyltransf_32"/>
</dbReference>
<evidence type="ECO:0000256" key="4">
    <source>
        <dbReference type="ARBA" id="ARBA00022679"/>
    </source>
</evidence>
<evidence type="ECO:0000313" key="9">
    <source>
        <dbReference type="EMBL" id="CAL4082196.1"/>
    </source>
</evidence>
<evidence type="ECO:0000313" key="10">
    <source>
        <dbReference type="Proteomes" id="UP001497623"/>
    </source>
</evidence>
<evidence type="ECO:0000256" key="1">
    <source>
        <dbReference type="ARBA" id="ARBA00004323"/>
    </source>
</evidence>
<keyword evidence="5" id="KW-0333">Golgi apparatus</keyword>
<accession>A0AAV2QG83</accession>
<organism evidence="9 10">
    <name type="scientific">Meganyctiphanes norvegica</name>
    <name type="common">Northern krill</name>
    <name type="synonym">Thysanopoda norvegica</name>
    <dbReference type="NCBI Taxonomy" id="48144"/>
    <lineage>
        <taxon>Eukaryota</taxon>
        <taxon>Metazoa</taxon>
        <taxon>Ecdysozoa</taxon>
        <taxon>Arthropoda</taxon>
        <taxon>Crustacea</taxon>
        <taxon>Multicrustacea</taxon>
        <taxon>Malacostraca</taxon>
        <taxon>Eumalacostraca</taxon>
        <taxon>Eucarida</taxon>
        <taxon>Euphausiacea</taxon>
        <taxon>Euphausiidae</taxon>
        <taxon>Meganyctiphanes</taxon>
    </lineage>
</organism>
<dbReference type="InterPro" id="IPR007652">
    <property type="entry name" value="A1-4-GlycosylTfrase_dom"/>
</dbReference>
<keyword evidence="10" id="KW-1185">Reference proteome</keyword>
<keyword evidence="6" id="KW-0472">Membrane</keyword>
<dbReference type="PANTHER" id="PTHR12042">
    <property type="entry name" value="LACTOSYLCERAMIDE 4-ALPHA-GALACTOSYLTRANSFERASE ALPHA- 1,4-GALACTOSYLTRANSFERASE"/>
    <property type="match status" value="1"/>
</dbReference>
<gene>
    <name evidence="9" type="ORF">MNOR_LOCUS11723</name>
</gene>
<sequence length="499" mass="56989">MRVHRRMLGVVALALTATVIMYNALTTLYTNHTKYPGRQRSGYQRPPTITSEPKLGKAPHKMLRSIRTETDGNKKNTGIIHNAAKDDKKSNGFVINSNVKDLLMKDRQNNKRNDGLQYVLLKRKIKSKSPINSVNLPLNLYKPSKVKYVNEKYKTKRYADSQNSTSDNDKESDQLRSWWRTHLCKPSPAPWRYTDAESEPLTLNRDISYLETTEKNIFLLETSCAKVLGPRIWCAVESLAHKHPDHQVTLFLTSPTLMDVPGKSYLRADGQWHLLPDNVHLVYVDLEDMFIGSVLEKVYLSGSWYDIPDLTVLNVSDMLRVLLVHKYGGIYLDLDIIDIKPLDDLNNFVGSQGDLIANGVFGFKKGHWFNRKILNKISTNFMAGPRGHNGPEVFTKAVLEECGDKALRNHKQTAACNGLNIIAPAAFYPVPYKRWELFFIPRKGSTFLKSWSKAYLLHFWNEFSSKTKVRLGTGSAYDMLASMHCPRLYREVLHSTQIL</sequence>
<keyword evidence="4" id="KW-0808">Transferase</keyword>
<dbReference type="Proteomes" id="UP001497623">
    <property type="component" value="Unassembled WGS sequence"/>
</dbReference>
<dbReference type="Pfam" id="PF04572">
    <property type="entry name" value="Gb3_synth"/>
    <property type="match status" value="1"/>
</dbReference>
<evidence type="ECO:0000256" key="3">
    <source>
        <dbReference type="ARBA" id="ARBA00022676"/>
    </source>
</evidence>
<dbReference type="GO" id="GO:0006688">
    <property type="term" value="P:glycosphingolipid biosynthetic process"/>
    <property type="evidence" value="ECO:0007669"/>
    <property type="project" value="TreeGrafter"/>
</dbReference>
<proteinExistence type="inferred from homology"/>
<evidence type="ECO:0000256" key="7">
    <source>
        <dbReference type="SAM" id="MobiDB-lite"/>
    </source>
</evidence>
<feature type="domain" description="Alpha 1,4-glycosyltransferase" evidence="8">
    <location>
        <begin position="363"/>
        <end position="490"/>
    </location>
</feature>
<reference evidence="9 10" key="1">
    <citation type="submission" date="2024-05" db="EMBL/GenBank/DDBJ databases">
        <authorList>
            <person name="Wallberg A."/>
        </authorList>
    </citation>
    <scope>NUCLEOTIDE SEQUENCE [LARGE SCALE GENOMIC DNA]</scope>
</reference>
<dbReference type="InterPro" id="IPR029044">
    <property type="entry name" value="Nucleotide-diphossugar_trans"/>
</dbReference>
<dbReference type="Gene3D" id="3.90.550.20">
    <property type="match status" value="1"/>
</dbReference>
<dbReference type="AlphaFoldDB" id="A0AAV2QG83"/>
<keyword evidence="3" id="KW-0328">Glycosyltransferase</keyword>
<feature type="region of interest" description="Disordered" evidence="7">
    <location>
        <begin position="36"/>
        <end position="60"/>
    </location>
</feature>
<protein>
    <recommendedName>
        <fullName evidence="8">Alpha 1,4-glycosyltransferase domain-containing protein</fullName>
    </recommendedName>
</protein>
<dbReference type="SUPFAM" id="SSF53448">
    <property type="entry name" value="Nucleotide-diphospho-sugar transferases"/>
    <property type="match status" value="1"/>
</dbReference>
<dbReference type="GO" id="GO:0000139">
    <property type="term" value="C:Golgi membrane"/>
    <property type="evidence" value="ECO:0007669"/>
    <property type="project" value="UniProtKB-SubCell"/>
</dbReference>